<proteinExistence type="predicted"/>
<dbReference type="Proteomes" id="UP001148629">
    <property type="component" value="Unassembled WGS sequence"/>
</dbReference>
<gene>
    <name evidence="1" type="ORF">NM208_g13768</name>
</gene>
<keyword evidence="2" id="KW-1185">Reference proteome</keyword>
<accession>A0ACC1RM18</accession>
<evidence type="ECO:0000313" key="2">
    <source>
        <dbReference type="Proteomes" id="UP001148629"/>
    </source>
</evidence>
<organism evidence="1 2">
    <name type="scientific">Fusarium decemcellulare</name>
    <dbReference type="NCBI Taxonomy" id="57161"/>
    <lineage>
        <taxon>Eukaryota</taxon>
        <taxon>Fungi</taxon>
        <taxon>Dikarya</taxon>
        <taxon>Ascomycota</taxon>
        <taxon>Pezizomycotina</taxon>
        <taxon>Sordariomycetes</taxon>
        <taxon>Hypocreomycetidae</taxon>
        <taxon>Hypocreales</taxon>
        <taxon>Nectriaceae</taxon>
        <taxon>Fusarium</taxon>
        <taxon>Fusarium decemcellulare species complex</taxon>
    </lineage>
</organism>
<sequence>MCLSFPVLMVVSSTSRTASRAVASLSRLGSMPLGLVLYMRFNQLLPLMNLPCVTTLPPAPPVVAGGFHSRPRTQELAYPPCFHPPVGLTTASHWSPSRSLINVQDHTFWCEENNLWDLILPGAKEVTDLSNQSSPY</sequence>
<reference evidence="1" key="1">
    <citation type="submission" date="2022-08" db="EMBL/GenBank/DDBJ databases">
        <title>Genome Sequence of Fusarium decemcellulare.</title>
        <authorList>
            <person name="Buettner E."/>
        </authorList>
    </citation>
    <scope>NUCLEOTIDE SEQUENCE</scope>
    <source>
        <strain evidence="1">Babe19</strain>
    </source>
</reference>
<evidence type="ECO:0000313" key="1">
    <source>
        <dbReference type="EMBL" id="KAJ3520294.1"/>
    </source>
</evidence>
<dbReference type="EMBL" id="JANRMS010002933">
    <property type="protein sequence ID" value="KAJ3520294.1"/>
    <property type="molecule type" value="Genomic_DNA"/>
</dbReference>
<protein>
    <submittedName>
        <fullName evidence="1">Uncharacterized protein</fullName>
    </submittedName>
</protein>
<name>A0ACC1RM18_9HYPO</name>
<comment type="caution">
    <text evidence="1">The sequence shown here is derived from an EMBL/GenBank/DDBJ whole genome shotgun (WGS) entry which is preliminary data.</text>
</comment>